<comment type="caution">
    <text evidence="13">The sequence shown here is derived from an EMBL/GenBank/DDBJ whole genome shotgun (WGS) entry which is preliminary data.</text>
</comment>
<keyword evidence="14" id="KW-1185">Reference proteome</keyword>
<keyword evidence="6 11" id="KW-0175">Coiled coil</keyword>
<evidence type="ECO:0000313" key="13">
    <source>
        <dbReference type="EMBL" id="PNH12700.1"/>
    </source>
</evidence>
<evidence type="ECO:0000256" key="3">
    <source>
        <dbReference type="ARBA" id="ARBA00014910"/>
    </source>
</evidence>
<evidence type="ECO:0000256" key="12">
    <source>
        <dbReference type="SAM" id="MobiDB-lite"/>
    </source>
</evidence>
<dbReference type="AlphaFoldDB" id="A0A2J8AJL2"/>
<comment type="subcellular location">
    <subcellularLocation>
        <location evidence="1">Cytoplasm</location>
        <location evidence="1">Cytoskeleton</location>
        <location evidence="1">Microtubule organizing center</location>
        <location evidence="1">Centrosome</location>
        <location evidence="1">Centriole</location>
    </subcellularLocation>
</comment>
<evidence type="ECO:0000256" key="4">
    <source>
        <dbReference type="ARBA" id="ARBA00022490"/>
    </source>
</evidence>
<evidence type="ECO:0000313" key="14">
    <source>
        <dbReference type="Proteomes" id="UP000236333"/>
    </source>
</evidence>
<comment type="similarity">
    <text evidence="2">Belongs to the POC5 family.</text>
</comment>
<dbReference type="PANTHER" id="PTHR28618">
    <property type="entry name" value="CENTROSOMAL PROTEIN POC5"/>
    <property type="match status" value="1"/>
</dbReference>
<sequence length="521" mass="55700">MAGANSPYNPYLTGYQDYLPRAPERRAGERGPRIAVVAFAPFAPDAPSPQRADDQANTSQPLHPLLPLGAGTTRTASSAVVTAAPAAGLQGEAQQQPGAGATVSVSVTQNAPGGGSSIDIVLPSQAPDPASEGRATTLQPPNAGTFFPSMGAPQASPAAVEIMIGGPEEQDLAMGSHLEGLTVQQMLDLDIDSLAVKIDKHHCHTKKAVLDHFMETKARLMQSQNDAVDEERRRGAARLAAKEEELKLVLAELDAMRLKAQRLWELMGRACAAYGQAKERRRRTILQFQLFYSWREQAMILARRKRRVERAERWYNQVHLKRNVFRAWFREAMREHRVTVNNRYIQEVENAKRLIHDHYKGQLGDLERLLADSHARLEQEAEARARLEDNMKRAFMRGVCALNIEAMTIMKRGAPPGGANPFPISLPPAGEQRFQEQGPGGGAAAAPGVGGSSYGMPPPAGQPGGGGGYGMAAVSGQALMESLNLDLRGSITLSPTRMPPAQGPSAVPGGGAGGTSGGGGS</sequence>
<comment type="function">
    <text evidence="10">Essential for the assembly of the distal half of centrioles, required for centriole elongation. Acts as a negative regulator of centriole elongation.</text>
</comment>
<dbReference type="Proteomes" id="UP000236333">
    <property type="component" value="Unassembled WGS sequence"/>
</dbReference>
<keyword evidence="8" id="KW-0131">Cell cycle</keyword>
<dbReference type="OrthoDB" id="10064898at2759"/>
<evidence type="ECO:0000256" key="9">
    <source>
        <dbReference type="ARBA" id="ARBA00031694"/>
    </source>
</evidence>
<keyword evidence="7" id="KW-0206">Cytoskeleton</keyword>
<organism evidence="13 14">
    <name type="scientific">Tetrabaena socialis</name>
    <dbReference type="NCBI Taxonomy" id="47790"/>
    <lineage>
        <taxon>Eukaryota</taxon>
        <taxon>Viridiplantae</taxon>
        <taxon>Chlorophyta</taxon>
        <taxon>core chlorophytes</taxon>
        <taxon>Chlorophyceae</taxon>
        <taxon>CS clade</taxon>
        <taxon>Chlamydomonadales</taxon>
        <taxon>Tetrabaenaceae</taxon>
        <taxon>Tetrabaena</taxon>
    </lineage>
</organism>
<feature type="region of interest" description="Disordered" evidence="12">
    <location>
        <begin position="100"/>
        <end position="142"/>
    </location>
</feature>
<proteinExistence type="inferred from homology"/>
<evidence type="ECO:0000256" key="6">
    <source>
        <dbReference type="ARBA" id="ARBA00023054"/>
    </source>
</evidence>
<feature type="region of interest" description="Disordered" evidence="12">
    <location>
        <begin position="418"/>
        <end position="468"/>
    </location>
</feature>
<evidence type="ECO:0000256" key="11">
    <source>
        <dbReference type="SAM" id="Coils"/>
    </source>
</evidence>
<feature type="region of interest" description="Disordered" evidence="12">
    <location>
        <begin position="40"/>
        <end position="70"/>
    </location>
</feature>
<protein>
    <recommendedName>
        <fullName evidence="3">Centrosomal protein POC5</fullName>
    </recommendedName>
    <alternativeName>
        <fullName evidence="9">Protein of centriole 5</fullName>
    </alternativeName>
</protein>
<dbReference type="GO" id="GO:0005814">
    <property type="term" value="C:centriole"/>
    <property type="evidence" value="ECO:0007669"/>
    <property type="project" value="UniProtKB-SubCell"/>
</dbReference>
<feature type="compositionally biased region" description="Low complexity" evidence="12">
    <location>
        <begin position="40"/>
        <end position="49"/>
    </location>
</feature>
<keyword evidence="4" id="KW-0963">Cytoplasm</keyword>
<evidence type="ECO:0000256" key="5">
    <source>
        <dbReference type="ARBA" id="ARBA00022737"/>
    </source>
</evidence>
<keyword evidence="5" id="KW-0677">Repeat</keyword>
<evidence type="ECO:0000256" key="10">
    <source>
        <dbReference type="ARBA" id="ARBA00049959"/>
    </source>
</evidence>
<dbReference type="EMBL" id="PGGS01000005">
    <property type="protein sequence ID" value="PNH12700.1"/>
    <property type="molecule type" value="Genomic_DNA"/>
</dbReference>
<evidence type="ECO:0000256" key="7">
    <source>
        <dbReference type="ARBA" id="ARBA00023212"/>
    </source>
</evidence>
<dbReference type="PANTHER" id="PTHR28618:SF1">
    <property type="entry name" value="CENTROSOMAL PROTEIN POC5"/>
    <property type="match status" value="1"/>
</dbReference>
<feature type="region of interest" description="Disordered" evidence="12">
    <location>
        <begin position="491"/>
        <end position="521"/>
    </location>
</feature>
<dbReference type="InterPro" id="IPR033351">
    <property type="entry name" value="POC5"/>
</dbReference>
<gene>
    <name evidence="13" type="ORF">TSOC_000342</name>
</gene>
<evidence type="ECO:0000256" key="8">
    <source>
        <dbReference type="ARBA" id="ARBA00023306"/>
    </source>
</evidence>
<evidence type="ECO:0000256" key="2">
    <source>
        <dbReference type="ARBA" id="ARBA00010411"/>
    </source>
</evidence>
<feature type="compositionally biased region" description="Gly residues" evidence="12">
    <location>
        <begin position="438"/>
        <end position="453"/>
    </location>
</feature>
<feature type="coiled-coil region" evidence="11">
    <location>
        <begin position="370"/>
        <end position="397"/>
    </location>
</feature>
<name>A0A2J8AJL2_9CHLO</name>
<feature type="compositionally biased region" description="Gly residues" evidence="12">
    <location>
        <begin position="508"/>
        <end position="521"/>
    </location>
</feature>
<reference evidence="13 14" key="1">
    <citation type="journal article" date="2017" name="Mol. Biol. Evol.">
        <title>The 4-celled Tetrabaena socialis nuclear genome reveals the essential components for genetic control of cell number at the origin of multicellularity in the volvocine lineage.</title>
        <authorList>
            <person name="Featherston J."/>
            <person name="Arakaki Y."/>
            <person name="Hanschen E.R."/>
            <person name="Ferris P.J."/>
            <person name="Michod R.E."/>
            <person name="Olson B.J.S.C."/>
            <person name="Nozaki H."/>
            <person name="Durand P.M."/>
        </authorList>
    </citation>
    <scope>NUCLEOTIDE SEQUENCE [LARGE SCALE GENOMIC DNA]</scope>
    <source>
        <strain evidence="13 14">NIES-571</strain>
    </source>
</reference>
<feature type="non-terminal residue" evidence="13">
    <location>
        <position position="521"/>
    </location>
</feature>
<accession>A0A2J8AJL2</accession>
<evidence type="ECO:0000256" key="1">
    <source>
        <dbReference type="ARBA" id="ARBA00004114"/>
    </source>
</evidence>